<proteinExistence type="predicted"/>
<organism evidence="1 2">
    <name type="scientific">Streblomastix strix</name>
    <dbReference type="NCBI Taxonomy" id="222440"/>
    <lineage>
        <taxon>Eukaryota</taxon>
        <taxon>Metamonada</taxon>
        <taxon>Preaxostyla</taxon>
        <taxon>Oxymonadida</taxon>
        <taxon>Streblomastigidae</taxon>
        <taxon>Streblomastix</taxon>
    </lineage>
</organism>
<protein>
    <submittedName>
        <fullName evidence="1">Uncharacterized protein</fullName>
    </submittedName>
</protein>
<dbReference type="EMBL" id="SNRW01034273">
    <property type="protein sequence ID" value="KAA6355652.1"/>
    <property type="molecule type" value="Genomic_DNA"/>
</dbReference>
<accession>A0A5J4TCJ2</accession>
<feature type="non-terminal residue" evidence="1">
    <location>
        <position position="1"/>
    </location>
</feature>
<reference evidence="1 2" key="1">
    <citation type="submission" date="2019-03" db="EMBL/GenBank/DDBJ databases">
        <title>Single cell metagenomics reveals metabolic interactions within the superorganism composed of flagellate Streblomastix strix and complex community of Bacteroidetes bacteria on its surface.</title>
        <authorList>
            <person name="Treitli S.C."/>
            <person name="Kolisko M."/>
            <person name="Husnik F."/>
            <person name="Keeling P."/>
            <person name="Hampl V."/>
        </authorList>
    </citation>
    <scope>NUCLEOTIDE SEQUENCE [LARGE SCALE GENOMIC DNA]</scope>
    <source>
        <strain evidence="1">ST1C</strain>
    </source>
</reference>
<sequence length="71" mass="7747">TADVILVKTLTGLEKKGGKSVPQDMKKMKTHAGVALSMFSETCVVAKSPRVQAIVKRLNLDNEQKSNYQSV</sequence>
<name>A0A5J4TCJ2_9EUKA</name>
<comment type="caution">
    <text evidence="1">The sequence shown here is derived from an EMBL/GenBank/DDBJ whole genome shotgun (WGS) entry which is preliminary data.</text>
</comment>
<dbReference type="Proteomes" id="UP000324800">
    <property type="component" value="Unassembled WGS sequence"/>
</dbReference>
<evidence type="ECO:0000313" key="2">
    <source>
        <dbReference type="Proteomes" id="UP000324800"/>
    </source>
</evidence>
<dbReference type="AlphaFoldDB" id="A0A5J4TCJ2"/>
<gene>
    <name evidence="1" type="ORF">EZS28_048820</name>
</gene>
<evidence type="ECO:0000313" key="1">
    <source>
        <dbReference type="EMBL" id="KAA6355652.1"/>
    </source>
</evidence>